<dbReference type="PANTHER" id="PTHR47027">
    <property type="entry name" value="REVERSE TRANSCRIPTASE DOMAIN-CONTAINING PROTEIN"/>
    <property type="match status" value="1"/>
</dbReference>
<feature type="region of interest" description="Disordered" evidence="1">
    <location>
        <begin position="227"/>
        <end position="271"/>
    </location>
</feature>
<proteinExistence type="predicted"/>
<reference evidence="2 3" key="1">
    <citation type="journal article" date="2022" name="Allergy">
        <title>Genome assembly and annotation of Periplaneta americana reveal a comprehensive cockroach allergen profile.</title>
        <authorList>
            <person name="Wang L."/>
            <person name="Xiong Q."/>
            <person name="Saelim N."/>
            <person name="Wang L."/>
            <person name="Nong W."/>
            <person name="Wan A.T."/>
            <person name="Shi M."/>
            <person name="Liu X."/>
            <person name="Cao Q."/>
            <person name="Hui J.H.L."/>
            <person name="Sookrung N."/>
            <person name="Leung T.F."/>
            <person name="Tungtrongchitr A."/>
            <person name="Tsui S.K.W."/>
        </authorList>
    </citation>
    <scope>NUCLEOTIDE SEQUENCE [LARGE SCALE GENOMIC DNA]</scope>
    <source>
        <strain evidence="2">PWHHKU_190912</strain>
    </source>
</reference>
<dbReference type="EMBL" id="JAJSOF020000023">
    <property type="protein sequence ID" value="KAJ4435614.1"/>
    <property type="molecule type" value="Genomic_DNA"/>
</dbReference>
<dbReference type="PANTHER" id="PTHR47027:SF20">
    <property type="entry name" value="REVERSE TRANSCRIPTASE-LIKE PROTEIN WITH RNA-DIRECTED DNA POLYMERASE DOMAIN"/>
    <property type="match status" value="1"/>
</dbReference>
<accession>A0ABQ8SN62</accession>
<evidence type="ECO:0000313" key="3">
    <source>
        <dbReference type="Proteomes" id="UP001148838"/>
    </source>
</evidence>
<comment type="caution">
    <text evidence="2">The sequence shown here is derived from an EMBL/GenBank/DDBJ whole genome shotgun (WGS) entry which is preliminary data.</text>
</comment>
<name>A0ABQ8SN62_PERAM</name>
<organism evidence="2 3">
    <name type="scientific">Periplaneta americana</name>
    <name type="common">American cockroach</name>
    <name type="synonym">Blatta americana</name>
    <dbReference type="NCBI Taxonomy" id="6978"/>
    <lineage>
        <taxon>Eukaryota</taxon>
        <taxon>Metazoa</taxon>
        <taxon>Ecdysozoa</taxon>
        <taxon>Arthropoda</taxon>
        <taxon>Hexapoda</taxon>
        <taxon>Insecta</taxon>
        <taxon>Pterygota</taxon>
        <taxon>Neoptera</taxon>
        <taxon>Polyneoptera</taxon>
        <taxon>Dictyoptera</taxon>
        <taxon>Blattodea</taxon>
        <taxon>Blattoidea</taxon>
        <taxon>Blattidae</taxon>
        <taxon>Blattinae</taxon>
        <taxon>Periplaneta</taxon>
    </lineage>
</organism>
<feature type="compositionally biased region" description="Basic residues" evidence="1">
    <location>
        <begin position="244"/>
        <end position="261"/>
    </location>
</feature>
<protein>
    <submittedName>
        <fullName evidence="2">Uncharacterized protein</fullName>
    </submittedName>
</protein>
<evidence type="ECO:0000313" key="2">
    <source>
        <dbReference type="EMBL" id="KAJ4435614.1"/>
    </source>
</evidence>
<evidence type="ECO:0000256" key="1">
    <source>
        <dbReference type="SAM" id="MobiDB-lite"/>
    </source>
</evidence>
<keyword evidence="3" id="KW-1185">Reference proteome</keyword>
<dbReference type="Proteomes" id="UP001148838">
    <property type="component" value="Unassembled WGS sequence"/>
</dbReference>
<sequence>MSPGSSTESYPAFARIGLRENPGKNLNEVTCPDRDSNPGHLVSQPDALTDKETKQYYQVEISNRFATLGSSDEVAKELDVNSVWENIRDSIKIAAEQSIRYYETKKKKSWLDEDCCMVVERRKQTSLKVEVFEKCVFPVLLYDCQTWSLNEKLKQMVKVCQRKMELKIMQVTVKDRIRNVDLRKNTGMKDAVQVEDELKWKWGGHVARLRDTQWTNRVTMWDPRIGKRSAGRQRTRRADTFTQRARKQWTSRARSRSKWRKLSKETSIGEK</sequence>
<gene>
    <name evidence="2" type="ORF">ANN_18230</name>
</gene>
<feature type="compositionally biased region" description="Basic and acidic residues" evidence="1">
    <location>
        <begin position="262"/>
        <end position="271"/>
    </location>
</feature>